<reference evidence="3" key="1">
    <citation type="submission" date="2021-11" db="EMBL/GenBank/DDBJ databases">
        <authorList>
            <person name="Rodrigo-Torres L."/>
            <person name="Arahal R. D."/>
            <person name="Lucena T."/>
        </authorList>
    </citation>
    <scope>NUCLEOTIDE SEQUENCE</scope>
    <source>
        <strain evidence="3">CECT 7928</strain>
    </source>
</reference>
<evidence type="ECO:0000256" key="1">
    <source>
        <dbReference type="SAM" id="MobiDB-lite"/>
    </source>
</evidence>
<feature type="compositionally biased region" description="Low complexity" evidence="1">
    <location>
        <begin position="1"/>
        <end position="22"/>
    </location>
</feature>
<accession>A0ABN8DYN8</accession>
<gene>
    <name evidence="3" type="ORF">VMF7928_00116</name>
</gene>
<evidence type="ECO:0000313" key="4">
    <source>
        <dbReference type="Proteomes" id="UP000838748"/>
    </source>
</evidence>
<name>A0ABN8DYN8_9VIBR</name>
<evidence type="ECO:0000313" key="3">
    <source>
        <dbReference type="EMBL" id="CAH0536020.1"/>
    </source>
</evidence>
<dbReference type="EMBL" id="CAKLDM010000001">
    <property type="protein sequence ID" value="CAH0536020.1"/>
    <property type="molecule type" value="Genomic_DNA"/>
</dbReference>
<sequence length="355" mass="38327">MQNVSNNSNQVQQAYASSNSNSGTLDMSTMSIDNILQYVVLTLMDTRDNAASSIQGLMSSVQANNKTAKDIQDQASAVQGISAGEGGGAIVDTPTWQVDKADNTIQLDNGYSITFGKGVHGDNSQWQIHGPDGKTVTIWGDPHVDTSGDGKQEFEFYDQSTFVLADGTKITVGTEEWGSTGHYLSANLTITKGNQSVKVSGIDHGYTDNPDNQTLNIGDVTLNGLNDDANTEDGDIYQMGTDTSKWTKYVANDTYVPKSQVQGIIDKLEDLNVKLNGEDPQDWLDGKSGDYLKKADLVELNGYLNQAASDANQVGQNQQTMLSQNVQNLGNIQKNISAVLSKLIDTLKDIISIIR</sequence>
<evidence type="ECO:0000259" key="2">
    <source>
        <dbReference type="Pfam" id="PF07481"/>
    </source>
</evidence>
<proteinExistence type="predicted"/>
<feature type="region of interest" description="Disordered" evidence="1">
    <location>
        <begin position="1"/>
        <end position="23"/>
    </location>
</feature>
<keyword evidence="4" id="KW-1185">Reference proteome</keyword>
<organism evidence="3 4">
    <name type="scientific">Vibrio marisflavi CECT 7928</name>
    <dbReference type="NCBI Taxonomy" id="634439"/>
    <lineage>
        <taxon>Bacteria</taxon>
        <taxon>Pseudomonadati</taxon>
        <taxon>Pseudomonadota</taxon>
        <taxon>Gammaproteobacteria</taxon>
        <taxon>Vibrionales</taxon>
        <taxon>Vibrionaceae</taxon>
        <taxon>Vibrio</taxon>
    </lineage>
</organism>
<dbReference type="Proteomes" id="UP000838748">
    <property type="component" value="Unassembled WGS sequence"/>
</dbReference>
<dbReference type="InterPro" id="IPR011086">
    <property type="entry name" value="DUF1521"/>
</dbReference>
<dbReference type="RefSeq" id="WP_237359531.1">
    <property type="nucleotide sequence ID" value="NZ_CAKLDM010000001.1"/>
</dbReference>
<dbReference type="Pfam" id="PF07481">
    <property type="entry name" value="DUF1521"/>
    <property type="match status" value="1"/>
</dbReference>
<protein>
    <recommendedName>
        <fullName evidence="2">DUF1521 domain-containing protein</fullName>
    </recommendedName>
</protein>
<feature type="domain" description="DUF1521" evidence="2">
    <location>
        <begin position="98"/>
        <end position="247"/>
    </location>
</feature>
<comment type="caution">
    <text evidence="3">The sequence shown here is derived from an EMBL/GenBank/DDBJ whole genome shotgun (WGS) entry which is preliminary data.</text>
</comment>